<dbReference type="EMBL" id="MU004240">
    <property type="protein sequence ID" value="KAF2665568.1"/>
    <property type="molecule type" value="Genomic_DNA"/>
</dbReference>
<keyword evidence="3 8" id="KW-0812">Transmembrane</keyword>
<proteinExistence type="inferred from homology"/>
<feature type="transmembrane region" description="Helical" evidence="8">
    <location>
        <begin position="518"/>
        <end position="544"/>
    </location>
</feature>
<dbReference type="PANTHER" id="PTHR31145:SF2">
    <property type="entry name" value="FLAVIN CARRIER PROTEIN 2"/>
    <property type="match status" value="1"/>
</dbReference>
<evidence type="ECO:0000256" key="6">
    <source>
        <dbReference type="ARBA" id="ARBA00023136"/>
    </source>
</evidence>
<dbReference type="SMART" id="SM01320">
    <property type="entry name" value="TRP_N"/>
    <property type="match status" value="1"/>
</dbReference>
<dbReference type="InterPro" id="IPR040241">
    <property type="entry name" value="TRP_Flc/Pkd2-like"/>
</dbReference>
<comment type="similarity">
    <text evidence="2">Belongs to the transient receptor potential (TRP) ion channel family.</text>
</comment>
<comment type="subcellular location">
    <subcellularLocation>
        <location evidence="1">Membrane</location>
        <topology evidence="1">Multi-pass membrane protein</topology>
    </subcellularLocation>
</comment>
<feature type="transmembrane region" description="Helical" evidence="8">
    <location>
        <begin position="490"/>
        <end position="512"/>
    </location>
</feature>
<evidence type="ECO:0000313" key="10">
    <source>
        <dbReference type="EMBL" id="KAF2665568.1"/>
    </source>
</evidence>
<feature type="transmembrane region" description="Helical" evidence="8">
    <location>
        <begin position="133"/>
        <end position="152"/>
    </location>
</feature>
<organism evidence="10 11">
    <name type="scientific">Microthyrium microscopicum</name>
    <dbReference type="NCBI Taxonomy" id="703497"/>
    <lineage>
        <taxon>Eukaryota</taxon>
        <taxon>Fungi</taxon>
        <taxon>Dikarya</taxon>
        <taxon>Ascomycota</taxon>
        <taxon>Pezizomycotina</taxon>
        <taxon>Dothideomycetes</taxon>
        <taxon>Dothideomycetes incertae sedis</taxon>
        <taxon>Microthyriales</taxon>
        <taxon>Microthyriaceae</taxon>
        <taxon>Microthyrium</taxon>
    </lineage>
</organism>
<evidence type="ECO:0000256" key="1">
    <source>
        <dbReference type="ARBA" id="ARBA00004141"/>
    </source>
</evidence>
<gene>
    <name evidence="10" type="ORF">BT63DRAFT_377797</name>
</gene>
<dbReference type="InterPro" id="IPR032800">
    <property type="entry name" value="TRP_N"/>
</dbReference>
<keyword evidence="5 8" id="KW-1133">Transmembrane helix</keyword>
<feature type="transmembrane region" description="Helical" evidence="8">
    <location>
        <begin position="459"/>
        <end position="478"/>
    </location>
</feature>
<feature type="compositionally biased region" description="Polar residues" evidence="7">
    <location>
        <begin position="649"/>
        <end position="668"/>
    </location>
</feature>
<evidence type="ECO:0000256" key="4">
    <source>
        <dbReference type="ARBA" id="ARBA00022729"/>
    </source>
</evidence>
<keyword evidence="11" id="KW-1185">Reference proteome</keyword>
<feature type="compositionally biased region" description="Polar residues" evidence="7">
    <location>
        <begin position="609"/>
        <end position="633"/>
    </location>
</feature>
<feature type="transmembrane region" description="Helical" evidence="8">
    <location>
        <begin position="433"/>
        <end position="453"/>
    </location>
</feature>
<evidence type="ECO:0000256" key="8">
    <source>
        <dbReference type="SAM" id="Phobius"/>
    </source>
</evidence>
<dbReference type="GO" id="GO:0016020">
    <property type="term" value="C:membrane"/>
    <property type="evidence" value="ECO:0007669"/>
    <property type="project" value="UniProtKB-SubCell"/>
</dbReference>
<dbReference type="GO" id="GO:0009272">
    <property type="term" value="P:fungal-type cell wall biogenesis"/>
    <property type="evidence" value="ECO:0007669"/>
    <property type="project" value="TreeGrafter"/>
</dbReference>
<name>A0A6A6U372_9PEZI</name>
<dbReference type="Pfam" id="PF14558">
    <property type="entry name" value="TRP_N"/>
    <property type="match status" value="1"/>
</dbReference>
<feature type="region of interest" description="Disordered" evidence="7">
    <location>
        <begin position="599"/>
        <end position="675"/>
    </location>
</feature>
<sequence length="675" mass="74231">MSNSSFFATLFQVTFTPDNGTLSFNLNGVSQISGKVILEFQVLGYGYSVYHGTIDPCADDTLKGLCPMNQGAIPNLPSNAEIPQSTVSKVPNAIYYIPDIDGKVRVWINSTDGTPLACVEAELTNTKTVNQKAVAWTVAVIVGLGLAISAIISGLGHSVTAAHVAANALSLFSYFQAQAFIGMTSVESPPIVEAWTQNFQWSMGLIRVGFLQKMATWYQRSTGGTPSTYLSALSTASVQVQKRSLAVMGAVAGLTKRSNSATTNIETMKVLTVSGIKRVGFKGNIELTNIFFTGYIFLVIFVMFVTLGVFAFKFICEALIKSKKLKPEQFHDFRNGWTLVLKGILFRIVLIAFPQMVVLCFWELTQRDSSAEVVLAISTVVTMIILLAWASLKVWRIARRSIALHQNPAYILYSDPNALNKWGFLYVQFKASMYYFVVFCLGYILIKGMFIALGQGSPTLQAIALVIIEAAFLIAISIMRPYMDKKTNAFNISIASINLFNVILLLFFTGIFNMPALAIGIMGVLFFIVNAIFALIVILMVAWVSFKALTTKNPDSRYQPMRDDRASFIKSQNSLGGTQELDALGATARGDQFAAERKRMDLEDEDDSMASSQNVSQVNRPQYNQQEMGYSTPQEPPRSATASPYGYSNPASRSAQQFRAQNTASPNMWQRGVGY</sequence>
<evidence type="ECO:0000256" key="7">
    <source>
        <dbReference type="SAM" id="MobiDB-lite"/>
    </source>
</evidence>
<protein>
    <submittedName>
        <fullName evidence="10">TRP-domain-containing protein</fullName>
    </submittedName>
</protein>
<accession>A0A6A6U372</accession>
<keyword evidence="4" id="KW-0732">Signal</keyword>
<dbReference type="OrthoDB" id="5212126at2759"/>
<dbReference type="Proteomes" id="UP000799302">
    <property type="component" value="Unassembled WGS sequence"/>
</dbReference>
<feature type="domain" description="ML-like" evidence="9">
    <location>
        <begin position="1"/>
        <end position="130"/>
    </location>
</feature>
<evidence type="ECO:0000313" key="11">
    <source>
        <dbReference type="Proteomes" id="UP000799302"/>
    </source>
</evidence>
<keyword evidence="6 8" id="KW-0472">Membrane</keyword>
<evidence type="ECO:0000256" key="2">
    <source>
        <dbReference type="ARBA" id="ARBA00010642"/>
    </source>
</evidence>
<dbReference type="Pfam" id="PF06011">
    <property type="entry name" value="TRP"/>
    <property type="match status" value="1"/>
</dbReference>
<evidence type="ECO:0000256" key="5">
    <source>
        <dbReference type="ARBA" id="ARBA00022989"/>
    </source>
</evidence>
<evidence type="ECO:0000259" key="9">
    <source>
        <dbReference type="SMART" id="SM01320"/>
    </source>
</evidence>
<feature type="transmembrane region" description="Helical" evidence="8">
    <location>
        <begin position="290"/>
        <end position="315"/>
    </location>
</feature>
<feature type="transmembrane region" description="Helical" evidence="8">
    <location>
        <begin position="373"/>
        <end position="392"/>
    </location>
</feature>
<evidence type="ECO:0000256" key="3">
    <source>
        <dbReference type="ARBA" id="ARBA00022692"/>
    </source>
</evidence>
<reference evidence="10" key="1">
    <citation type="journal article" date="2020" name="Stud. Mycol.">
        <title>101 Dothideomycetes genomes: a test case for predicting lifestyles and emergence of pathogens.</title>
        <authorList>
            <person name="Haridas S."/>
            <person name="Albert R."/>
            <person name="Binder M."/>
            <person name="Bloem J."/>
            <person name="Labutti K."/>
            <person name="Salamov A."/>
            <person name="Andreopoulos B."/>
            <person name="Baker S."/>
            <person name="Barry K."/>
            <person name="Bills G."/>
            <person name="Bluhm B."/>
            <person name="Cannon C."/>
            <person name="Castanera R."/>
            <person name="Culley D."/>
            <person name="Daum C."/>
            <person name="Ezra D."/>
            <person name="Gonzalez J."/>
            <person name="Henrissat B."/>
            <person name="Kuo A."/>
            <person name="Liang C."/>
            <person name="Lipzen A."/>
            <person name="Lutzoni F."/>
            <person name="Magnuson J."/>
            <person name="Mondo S."/>
            <person name="Nolan M."/>
            <person name="Ohm R."/>
            <person name="Pangilinan J."/>
            <person name="Park H.-J."/>
            <person name="Ramirez L."/>
            <person name="Alfaro M."/>
            <person name="Sun H."/>
            <person name="Tritt A."/>
            <person name="Yoshinaga Y."/>
            <person name="Zwiers L.-H."/>
            <person name="Turgeon B."/>
            <person name="Goodwin S."/>
            <person name="Spatafora J."/>
            <person name="Crous P."/>
            <person name="Grigoriev I."/>
        </authorList>
    </citation>
    <scope>NUCLEOTIDE SEQUENCE</scope>
    <source>
        <strain evidence="10">CBS 115976</strain>
    </source>
</reference>
<dbReference type="PANTHER" id="PTHR31145">
    <property type="entry name" value="INTEGRAL MEMBRANE PROTEIN (AFU_ORTHOLOGUE AFUA_7G01610)"/>
    <property type="match status" value="1"/>
</dbReference>
<dbReference type="AlphaFoldDB" id="A0A6A6U372"/>
<dbReference type="GO" id="GO:0055085">
    <property type="term" value="P:transmembrane transport"/>
    <property type="evidence" value="ECO:0007669"/>
    <property type="project" value="TreeGrafter"/>
</dbReference>
<dbReference type="InterPro" id="IPR010308">
    <property type="entry name" value="TRP_C"/>
</dbReference>